<reference evidence="5 6" key="1">
    <citation type="journal article" date="2024" name="IMA Fungus">
        <title>IMA Genome - F19 : A genome assembly and annotation guide to empower mycologists, including annotated draft genome sequences of Ceratocystis pirilliformis, Diaporthe australafricana, Fusarium ophioides, Paecilomyces lecythidis, and Sporothrix stenoceras.</title>
        <authorList>
            <person name="Aylward J."/>
            <person name="Wilson A.M."/>
            <person name="Visagie C.M."/>
            <person name="Spraker J."/>
            <person name="Barnes I."/>
            <person name="Buitendag C."/>
            <person name="Ceriani C."/>
            <person name="Del Mar Angel L."/>
            <person name="du Plessis D."/>
            <person name="Fuchs T."/>
            <person name="Gasser K."/>
            <person name="Kramer D."/>
            <person name="Li W."/>
            <person name="Munsamy K."/>
            <person name="Piso A."/>
            <person name="Price J.L."/>
            <person name="Sonnekus B."/>
            <person name="Thomas C."/>
            <person name="van der Nest A."/>
            <person name="van Dijk A."/>
            <person name="van Heerden A."/>
            <person name="van Vuuren N."/>
            <person name="Yilmaz N."/>
            <person name="Duong T.A."/>
            <person name="van der Merwe N.A."/>
            <person name="Wingfield M.J."/>
            <person name="Wingfield B.D."/>
        </authorList>
    </citation>
    <scope>NUCLEOTIDE SEQUENCE [LARGE SCALE GENOMIC DNA]</scope>
    <source>
        <strain evidence="5 6">CMW 5346</strain>
    </source>
</reference>
<dbReference type="EMBL" id="JAWCUI010000030">
    <property type="protein sequence ID" value="KAL1894879.1"/>
    <property type="molecule type" value="Genomic_DNA"/>
</dbReference>
<evidence type="ECO:0000256" key="2">
    <source>
        <dbReference type="ARBA" id="ARBA00022980"/>
    </source>
</evidence>
<accession>A0ABR3Z2M5</accession>
<dbReference type="SUPFAM" id="SSF54565">
    <property type="entry name" value="Ribosomal protein S16"/>
    <property type="match status" value="1"/>
</dbReference>
<protein>
    <submittedName>
        <fullName evidence="5">37S ribosomal protein S16, mitochondrial</fullName>
    </submittedName>
</protein>
<keyword evidence="3" id="KW-0687">Ribonucleoprotein</keyword>
<organism evidence="5 6">
    <name type="scientific">Sporothrix stenoceras</name>
    <dbReference type="NCBI Taxonomy" id="5173"/>
    <lineage>
        <taxon>Eukaryota</taxon>
        <taxon>Fungi</taxon>
        <taxon>Dikarya</taxon>
        <taxon>Ascomycota</taxon>
        <taxon>Pezizomycotina</taxon>
        <taxon>Sordariomycetes</taxon>
        <taxon>Sordariomycetidae</taxon>
        <taxon>Ophiostomatales</taxon>
        <taxon>Ophiostomataceae</taxon>
        <taxon>Sporothrix</taxon>
    </lineage>
</organism>
<dbReference type="GO" id="GO:0005840">
    <property type="term" value="C:ribosome"/>
    <property type="evidence" value="ECO:0007669"/>
    <property type="project" value="UniProtKB-KW"/>
</dbReference>
<dbReference type="HAMAP" id="MF_00385">
    <property type="entry name" value="Ribosomal_bS16"/>
    <property type="match status" value="1"/>
</dbReference>
<feature type="compositionally biased region" description="Pro residues" evidence="4">
    <location>
        <begin position="107"/>
        <end position="117"/>
    </location>
</feature>
<sequence>MPVKIRLTRFGRTKQALYNIVVAHERTANRKRPLEVLGTYDPTPRRDAYEMLNRDPALGPPKAHKDIMLDVTRAKYWIGCGVQPTEAAWRILSKVGILEPKQRPEPPKPLGPIPFPFPAGGLNKKKD</sequence>
<dbReference type="PROSITE" id="PS00732">
    <property type="entry name" value="RIBOSOMAL_S16"/>
    <property type="match status" value="1"/>
</dbReference>
<proteinExistence type="inferred from homology"/>
<dbReference type="InterPro" id="IPR020592">
    <property type="entry name" value="Ribosomal_bS16_CS"/>
</dbReference>
<evidence type="ECO:0000256" key="1">
    <source>
        <dbReference type="ARBA" id="ARBA00006668"/>
    </source>
</evidence>
<evidence type="ECO:0000313" key="5">
    <source>
        <dbReference type="EMBL" id="KAL1894879.1"/>
    </source>
</evidence>
<dbReference type="Pfam" id="PF00886">
    <property type="entry name" value="Ribosomal_S16"/>
    <property type="match status" value="1"/>
</dbReference>
<evidence type="ECO:0000313" key="6">
    <source>
        <dbReference type="Proteomes" id="UP001583186"/>
    </source>
</evidence>
<evidence type="ECO:0000256" key="4">
    <source>
        <dbReference type="SAM" id="MobiDB-lite"/>
    </source>
</evidence>
<dbReference type="PANTHER" id="PTHR12919">
    <property type="entry name" value="30S RIBOSOMAL PROTEIN S16"/>
    <property type="match status" value="1"/>
</dbReference>
<dbReference type="PANTHER" id="PTHR12919:SF20">
    <property type="entry name" value="SMALL RIBOSOMAL SUBUNIT PROTEIN BS16M"/>
    <property type="match status" value="1"/>
</dbReference>
<dbReference type="InterPro" id="IPR023803">
    <property type="entry name" value="Ribosomal_bS16_dom_sf"/>
</dbReference>
<name>A0ABR3Z2M5_9PEZI</name>
<comment type="caution">
    <text evidence="5">The sequence shown here is derived from an EMBL/GenBank/DDBJ whole genome shotgun (WGS) entry which is preliminary data.</text>
</comment>
<dbReference type="Proteomes" id="UP001583186">
    <property type="component" value="Unassembled WGS sequence"/>
</dbReference>
<feature type="region of interest" description="Disordered" evidence="4">
    <location>
        <begin position="100"/>
        <end position="127"/>
    </location>
</feature>
<comment type="similarity">
    <text evidence="1">Belongs to the bacterial ribosomal protein bS16 family.</text>
</comment>
<dbReference type="InterPro" id="IPR000307">
    <property type="entry name" value="Ribosomal_bS16"/>
</dbReference>
<keyword evidence="2 5" id="KW-0689">Ribosomal protein</keyword>
<dbReference type="Gene3D" id="3.30.1320.10">
    <property type="match status" value="1"/>
</dbReference>
<dbReference type="NCBIfam" id="TIGR00002">
    <property type="entry name" value="S16"/>
    <property type="match status" value="1"/>
</dbReference>
<gene>
    <name evidence="5" type="primary">MRPS16</name>
    <name evidence="5" type="ORF">Sste5346_005566</name>
</gene>
<evidence type="ECO:0000256" key="3">
    <source>
        <dbReference type="ARBA" id="ARBA00023274"/>
    </source>
</evidence>
<keyword evidence="6" id="KW-1185">Reference proteome</keyword>